<dbReference type="PANTHER" id="PTHR45823">
    <property type="entry name" value="T-SNARE COILED-COIL HOMOLOGY DOMAIN-CONTAINING PROTEIN"/>
    <property type="match status" value="1"/>
</dbReference>
<evidence type="ECO:0000256" key="1">
    <source>
        <dbReference type="SAM" id="Coils"/>
    </source>
</evidence>
<sequence length="342" mass="39769">MEENARNLEAKIVESSQSLKEELLDNSRNLRKELRENSRSLEEKFSRNLKEELFKNSWKLKEEFMENSRNWEVKINDNTRSLEKKLKEDSQNLEEKFRDEISKETQKHRQEVDSLNAQIKECAGKSFVPAYAACATTVRCGSAIRLQTPIFDGKTPFARYLSAFENVAEGYSWTEEEKPSALKDSLRDDAIDIIQNLTTDERKDYNLLVQRLEERYGNRHLEQVYRIELKHRTQRSNESLQEFECAIVRLIGLSYPTRPAEYLEDMAKDVFIDGLKDTETATTVRMARPKTLSDALAIALEFEIAKQASRGPSEVRTVTEHSIEEVVQRVLEQTKSRKTFCP</sequence>
<evidence type="ECO:0000313" key="2">
    <source>
        <dbReference type="EMBL" id="KAG8239888.1"/>
    </source>
</evidence>
<comment type="caution">
    <text evidence="2">The sequence shown here is derived from an EMBL/GenBank/DDBJ whole genome shotgun (WGS) entry which is preliminary data.</text>
</comment>
<keyword evidence="1" id="KW-0175">Coiled coil</keyword>
<feature type="coiled-coil region" evidence="1">
    <location>
        <begin position="76"/>
        <end position="118"/>
    </location>
</feature>
<proteinExistence type="predicted"/>
<evidence type="ECO:0000313" key="3">
    <source>
        <dbReference type="Proteomes" id="UP000792457"/>
    </source>
</evidence>
<dbReference type="PANTHER" id="PTHR45823:SF1">
    <property type="entry name" value="T-SNARE COILED-COIL HOMOLOGY DOMAIN-CONTAINING PROTEIN"/>
    <property type="match status" value="1"/>
</dbReference>
<dbReference type="OrthoDB" id="8300685at2759"/>
<feature type="coiled-coil region" evidence="1">
    <location>
        <begin position="13"/>
        <end position="51"/>
    </location>
</feature>
<name>A0A8K0KT63_LADFU</name>
<keyword evidence="3" id="KW-1185">Reference proteome</keyword>
<dbReference type="AlphaFoldDB" id="A0A8K0KT63"/>
<reference evidence="2" key="1">
    <citation type="submission" date="2013-04" db="EMBL/GenBank/DDBJ databases">
        <authorList>
            <person name="Qu J."/>
            <person name="Murali S.C."/>
            <person name="Bandaranaike D."/>
            <person name="Bellair M."/>
            <person name="Blankenburg K."/>
            <person name="Chao H."/>
            <person name="Dinh H."/>
            <person name="Doddapaneni H."/>
            <person name="Downs B."/>
            <person name="Dugan-Rocha S."/>
            <person name="Elkadiri S."/>
            <person name="Gnanaolivu R.D."/>
            <person name="Hernandez B."/>
            <person name="Javaid M."/>
            <person name="Jayaseelan J.C."/>
            <person name="Lee S."/>
            <person name="Li M."/>
            <person name="Ming W."/>
            <person name="Munidasa M."/>
            <person name="Muniz J."/>
            <person name="Nguyen L."/>
            <person name="Ongeri F."/>
            <person name="Osuji N."/>
            <person name="Pu L.-L."/>
            <person name="Puazo M."/>
            <person name="Qu C."/>
            <person name="Quiroz J."/>
            <person name="Raj R."/>
            <person name="Weissenberger G."/>
            <person name="Xin Y."/>
            <person name="Zou X."/>
            <person name="Han Y."/>
            <person name="Richards S."/>
            <person name="Worley K."/>
            <person name="Muzny D."/>
            <person name="Gibbs R."/>
        </authorList>
    </citation>
    <scope>NUCLEOTIDE SEQUENCE</scope>
    <source>
        <strain evidence="2">Sampled in the wild</strain>
    </source>
</reference>
<accession>A0A8K0KT63</accession>
<reference evidence="2" key="2">
    <citation type="submission" date="2017-10" db="EMBL/GenBank/DDBJ databases">
        <title>Ladona fulva Genome sequencing and assembly.</title>
        <authorList>
            <person name="Murali S."/>
            <person name="Richards S."/>
            <person name="Bandaranaike D."/>
            <person name="Bellair M."/>
            <person name="Blankenburg K."/>
            <person name="Chao H."/>
            <person name="Dinh H."/>
            <person name="Doddapaneni H."/>
            <person name="Dugan-Rocha S."/>
            <person name="Elkadiri S."/>
            <person name="Gnanaolivu R."/>
            <person name="Hernandez B."/>
            <person name="Skinner E."/>
            <person name="Javaid M."/>
            <person name="Lee S."/>
            <person name="Li M."/>
            <person name="Ming W."/>
            <person name="Munidasa M."/>
            <person name="Muniz J."/>
            <person name="Nguyen L."/>
            <person name="Hughes D."/>
            <person name="Osuji N."/>
            <person name="Pu L.-L."/>
            <person name="Puazo M."/>
            <person name="Qu C."/>
            <person name="Quiroz J."/>
            <person name="Raj R."/>
            <person name="Weissenberger G."/>
            <person name="Xin Y."/>
            <person name="Zou X."/>
            <person name="Han Y."/>
            <person name="Worley K."/>
            <person name="Muzny D."/>
            <person name="Gibbs R."/>
        </authorList>
    </citation>
    <scope>NUCLEOTIDE SEQUENCE</scope>
    <source>
        <strain evidence="2">Sampled in the wild</strain>
    </source>
</reference>
<organism evidence="2 3">
    <name type="scientific">Ladona fulva</name>
    <name type="common">Scarce chaser dragonfly</name>
    <name type="synonym">Libellula fulva</name>
    <dbReference type="NCBI Taxonomy" id="123851"/>
    <lineage>
        <taxon>Eukaryota</taxon>
        <taxon>Metazoa</taxon>
        <taxon>Ecdysozoa</taxon>
        <taxon>Arthropoda</taxon>
        <taxon>Hexapoda</taxon>
        <taxon>Insecta</taxon>
        <taxon>Pterygota</taxon>
        <taxon>Palaeoptera</taxon>
        <taxon>Odonata</taxon>
        <taxon>Epiprocta</taxon>
        <taxon>Anisoptera</taxon>
        <taxon>Libelluloidea</taxon>
        <taxon>Libellulidae</taxon>
        <taxon>Ladona</taxon>
    </lineage>
</organism>
<dbReference type="EMBL" id="KZ310179">
    <property type="protein sequence ID" value="KAG8239888.1"/>
    <property type="molecule type" value="Genomic_DNA"/>
</dbReference>
<gene>
    <name evidence="2" type="ORF">J437_LFUL018737</name>
</gene>
<dbReference type="Proteomes" id="UP000792457">
    <property type="component" value="Unassembled WGS sequence"/>
</dbReference>
<evidence type="ECO:0008006" key="4">
    <source>
        <dbReference type="Google" id="ProtNLM"/>
    </source>
</evidence>
<protein>
    <recommendedName>
        <fullName evidence="4">Retrotransposon gag domain-containing protein</fullName>
    </recommendedName>
</protein>